<dbReference type="Gene3D" id="3.20.20.70">
    <property type="entry name" value="Aldolase class I"/>
    <property type="match status" value="1"/>
</dbReference>
<dbReference type="RefSeq" id="WP_074797514.1">
    <property type="nucleotide sequence ID" value="NZ_FOVJ01000005.1"/>
</dbReference>
<evidence type="ECO:0000256" key="8">
    <source>
        <dbReference type="ARBA" id="ARBA00023141"/>
    </source>
</evidence>
<dbReference type="GO" id="GO:0000162">
    <property type="term" value="P:L-tryptophan biosynthetic process"/>
    <property type="evidence" value="ECO:0007669"/>
    <property type="project" value="UniProtKB-UniRule"/>
</dbReference>
<reference evidence="12" key="1">
    <citation type="submission" date="2016-10" db="EMBL/GenBank/DDBJ databases">
        <authorList>
            <person name="de Groot N.N."/>
        </authorList>
    </citation>
    <scope>NUCLEOTIDE SEQUENCE [LARGE SCALE GENOMIC DNA]</scope>
    <source>
        <strain evidence="12">Nsp8</strain>
    </source>
</reference>
<accession>A0A1I5DEH6</accession>
<protein>
    <recommendedName>
        <fullName evidence="5 10">N-(5'-phosphoribosyl)anthranilate isomerase</fullName>
        <shortName evidence="10">PRAI</shortName>
        <ecNumber evidence="4 10">5.3.1.24</ecNumber>
    </recommendedName>
</protein>
<keyword evidence="8 10" id="KW-0057">Aromatic amino acid biosynthesis</keyword>
<dbReference type="InterPro" id="IPR001240">
    <property type="entry name" value="PRAI_dom"/>
</dbReference>
<dbReference type="EMBL" id="FOVJ01000005">
    <property type="protein sequence ID" value="SFN97583.1"/>
    <property type="molecule type" value="Genomic_DNA"/>
</dbReference>
<dbReference type="InterPro" id="IPR013785">
    <property type="entry name" value="Aldolase_TIM"/>
</dbReference>
<evidence type="ECO:0000256" key="5">
    <source>
        <dbReference type="ARBA" id="ARBA00022272"/>
    </source>
</evidence>
<feature type="domain" description="N-(5'phosphoribosyl) anthranilate isomerase (PRAI)" evidence="11">
    <location>
        <begin position="5"/>
        <end position="199"/>
    </location>
</feature>
<comment type="catalytic activity">
    <reaction evidence="1 10">
        <text>N-(5-phospho-beta-D-ribosyl)anthranilate = 1-(2-carboxyphenylamino)-1-deoxy-D-ribulose 5-phosphate</text>
        <dbReference type="Rhea" id="RHEA:21540"/>
        <dbReference type="ChEBI" id="CHEBI:18277"/>
        <dbReference type="ChEBI" id="CHEBI:58613"/>
        <dbReference type="EC" id="5.3.1.24"/>
    </reaction>
</comment>
<evidence type="ECO:0000313" key="12">
    <source>
        <dbReference type="EMBL" id="SFN97583.1"/>
    </source>
</evidence>
<evidence type="ECO:0000256" key="10">
    <source>
        <dbReference type="HAMAP-Rule" id="MF_00135"/>
    </source>
</evidence>
<evidence type="ECO:0000313" key="13">
    <source>
        <dbReference type="Proteomes" id="UP000183107"/>
    </source>
</evidence>
<dbReference type="GO" id="GO:0004640">
    <property type="term" value="F:phosphoribosylanthranilate isomerase activity"/>
    <property type="evidence" value="ECO:0007669"/>
    <property type="project" value="UniProtKB-UniRule"/>
</dbReference>
<evidence type="ECO:0000256" key="7">
    <source>
        <dbReference type="ARBA" id="ARBA00022822"/>
    </source>
</evidence>
<dbReference type="InterPro" id="IPR044643">
    <property type="entry name" value="TrpF_fam"/>
</dbReference>
<dbReference type="OrthoDB" id="9796196at2"/>
<dbReference type="FunFam" id="3.20.20.70:FF:000075">
    <property type="entry name" value="Tryptophan biosynthesis protein TRP1"/>
    <property type="match status" value="1"/>
</dbReference>
<dbReference type="AlphaFoldDB" id="A0A1I5DEH6"/>
<organism evidence="12 13">
    <name type="scientific">Nitrosospira briensis</name>
    <dbReference type="NCBI Taxonomy" id="35799"/>
    <lineage>
        <taxon>Bacteria</taxon>
        <taxon>Pseudomonadati</taxon>
        <taxon>Pseudomonadota</taxon>
        <taxon>Betaproteobacteria</taxon>
        <taxon>Nitrosomonadales</taxon>
        <taxon>Nitrosomonadaceae</taxon>
        <taxon>Nitrosospira</taxon>
    </lineage>
</organism>
<evidence type="ECO:0000256" key="3">
    <source>
        <dbReference type="ARBA" id="ARBA00007571"/>
    </source>
</evidence>
<dbReference type="EC" id="5.3.1.24" evidence="4 10"/>
<dbReference type="PANTHER" id="PTHR42894:SF1">
    <property type="entry name" value="N-(5'-PHOSPHORIBOSYL)ANTHRANILATE ISOMERASE"/>
    <property type="match status" value="1"/>
</dbReference>
<dbReference type="Pfam" id="PF00697">
    <property type="entry name" value="PRAI"/>
    <property type="match status" value="1"/>
</dbReference>
<keyword evidence="6 10" id="KW-0028">Amino-acid biosynthesis</keyword>
<evidence type="ECO:0000256" key="1">
    <source>
        <dbReference type="ARBA" id="ARBA00001164"/>
    </source>
</evidence>
<name>A0A1I5DEH6_9PROT</name>
<gene>
    <name evidence="10" type="primary">trpF</name>
    <name evidence="12" type="ORF">SAMN05216386_2302</name>
</gene>
<dbReference type="UniPathway" id="UPA00035">
    <property type="reaction ID" value="UER00042"/>
</dbReference>
<evidence type="ECO:0000256" key="4">
    <source>
        <dbReference type="ARBA" id="ARBA00012572"/>
    </source>
</evidence>
<proteinExistence type="inferred from homology"/>
<comment type="pathway">
    <text evidence="2 10">Amino-acid biosynthesis; L-tryptophan biosynthesis; L-tryptophan from chorismate: step 3/5.</text>
</comment>
<dbReference type="HAMAP" id="MF_00135">
    <property type="entry name" value="PRAI"/>
    <property type="match status" value="1"/>
</dbReference>
<dbReference type="NCBIfam" id="NF002298">
    <property type="entry name" value="PRK01222.1-4"/>
    <property type="match status" value="1"/>
</dbReference>
<evidence type="ECO:0000259" key="11">
    <source>
        <dbReference type="Pfam" id="PF00697"/>
    </source>
</evidence>
<dbReference type="STRING" id="1266925.GCA_000619905_02672"/>
<dbReference type="Proteomes" id="UP000183107">
    <property type="component" value="Unassembled WGS sequence"/>
</dbReference>
<dbReference type="NCBIfam" id="NF002299">
    <property type="entry name" value="PRK01222.1-6"/>
    <property type="match status" value="1"/>
</dbReference>
<dbReference type="CDD" id="cd00405">
    <property type="entry name" value="PRAI"/>
    <property type="match status" value="1"/>
</dbReference>
<evidence type="ECO:0000256" key="9">
    <source>
        <dbReference type="ARBA" id="ARBA00023235"/>
    </source>
</evidence>
<sequence length="208" mass="22598">MAVRVKICGITRVEDALAAVRLGADAIGFVFWRQSARYITLSKAREIIAALPAFVTVVGVYVDPDRDWVEETLSIAGPDLLQFHGNEPPEFCGQFSRPYIKAVRVREGVDLLQYASRYAGARGLLLDTYIEGETGGTGHAFDWSLIPPHLQLPLILSGGLHAGNISEAIQQANPWAVDVSSGVESSKGIKDAEKIDAFMRGVRTSESL</sequence>
<dbReference type="InterPro" id="IPR011060">
    <property type="entry name" value="RibuloseP-bd_barrel"/>
</dbReference>
<dbReference type="SUPFAM" id="SSF51366">
    <property type="entry name" value="Ribulose-phoshate binding barrel"/>
    <property type="match status" value="1"/>
</dbReference>
<evidence type="ECO:0000256" key="2">
    <source>
        <dbReference type="ARBA" id="ARBA00004664"/>
    </source>
</evidence>
<evidence type="ECO:0000256" key="6">
    <source>
        <dbReference type="ARBA" id="ARBA00022605"/>
    </source>
</evidence>
<comment type="similarity">
    <text evidence="3 10">Belongs to the TrpF family.</text>
</comment>
<keyword evidence="13" id="KW-1185">Reference proteome</keyword>
<keyword evidence="7 10" id="KW-0822">Tryptophan biosynthesis</keyword>
<keyword evidence="9 10" id="KW-0413">Isomerase</keyword>
<dbReference type="PANTHER" id="PTHR42894">
    <property type="entry name" value="N-(5'-PHOSPHORIBOSYL)ANTHRANILATE ISOMERASE"/>
    <property type="match status" value="1"/>
</dbReference>